<sequence length="47" mass="5206">MEACAFGMFQRVDGKALVVIPSLPLSALAVRSLIFIYWTSKGTLEQF</sequence>
<gene>
    <name evidence="2" type="ORF">CCOS01_03109</name>
</gene>
<name>A0AAI9Z5T0_9PEZI</name>
<dbReference type="GeneID" id="85334842"/>
<evidence type="ECO:0000313" key="2">
    <source>
        <dbReference type="EMBL" id="KAK1534357.1"/>
    </source>
</evidence>
<proteinExistence type="predicted"/>
<comment type="caution">
    <text evidence="2">The sequence shown here is derived from an EMBL/GenBank/DDBJ whole genome shotgun (WGS) entry which is preliminary data.</text>
</comment>
<organism evidence="2 3">
    <name type="scientific">Colletotrichum costaricense</name>
    <dbReference type="NCBI Taxonomy" id="1209916"/>
    <lineage>
        <taxon>Eukaryota</taxon>
        <taxon>Fungi</taxon>
        <taxon>Dikarya</taxon>
        <taxon>Ascomycota</taxon>
        <taxon>Pezizomycotina</taxon>
        <taxon>Sordariomycetes</taxon>
        <taxon>Hypocreomycetidae</taxon>
        <taxon>Glomerellales</taxon>
        <taxon>Glomerellaceae</taxon>
        <taxon>Colletotrichum</taxon>
        <taxon>Colletotrichum acutatum species complex</taxon>
    </lineage>
</organism>
<keyword evidence="1" id="KW-1133">Transmembrane helix</keyword>
<dbReference type="EMBL" id="MOOE01000003">
    <property type="protein sequence ID" value="KAK1534357.1"/>
    <property type="molecule type" value="Genomic_DNA"/>
</dbReference>
<keyword evidence="1" id="KW-0812">Transmembrane</keyword>
<accession>A0AAI9Z5T0</accession>
<dbReference type="Proteomes" id="UP001240678">
    <property type="component" value="Unassembled WGS sequence"/>
</dbReference>
<keyword evidence="1" id="KW-0472">Membrane</keyword>
<evidence type="ECO:0000313" key="3">
    <source>
        <dbReference type="Proteomes" id="UP001240678"/>
    </source>
</evidence>
<protein>
    <submittedName>
        <fullName evidence="2">Uncharacterized protein</fullName>
    </submittedName>
</protein>
<dbReference type="RefSeq" id="XP_060317560.1">
    <property type="nucleotide sequence ID" value="XM_060451295.1"/>
</dbReference>
<reference evidence="2 3" key="1">
    <citation type="submission" date="2016-10" db="EMBL/GenBank/DDBJ databases">
        <title>The genome sequence of Colletotrichum fioriniae PJ7.</title>
        <authorList>
            <person name="Baroncelli R."/>
        </authorList>
    </citation>
    <scope>NUCLEOTIDE SEQUENCE [LARGE SCALE GENOMIC DNA]</scope>
    <source>
        <strain evidence="2 3">IMI 309622</strain>
    </source>
</reference>
<dbReference type="AlphaFoldDB" id="A0AAI9Z5T0"/>
<feature type="transmembrane region" description="Helical" evidence="1">
    <location>
        <begin position="16"/>
        <end position="38"/>
    </location>
</feature>
<evidence type="ECO:0000256" key="1">
    <source>
        <dbReference type="SAM" id="Phobius"/>
    </source>
</evidence>
<keyword evidence="3" id="KW-1185">Reference proteome</keyword>